<keyword evidence="5" id="KW-0328">Glycosyltransferase</keyword>
<dbReference type="InterPro" id="IPR001173">
    <property type="entry name" value="Glyco_trans_2-like"/>
</dbReference>
<accession>A0A9X0DEH2</accession>
<dbReference type="InterPro" id="IPR035518">
    <property type="entry name" value="DPG_synthase"/>
</dbReference>
<name>A0A9X0DEH2_9HELO</name>
<evidence type="ECO:0000256" key="4">
    <source>
        <dbReference type="ARBA" id="ARBA00012583"/>
    </source>
</evidence>
<dbReference type="Gene3D" id="3.90.550.10">
    <property type="entry name" value="Spore Coat Polysaccharide Biosynthesis Protein SpsA, Chain A"/>
    <property type="match status" value="1"/>
</dbReference>
<dbReference type="SUPFAM" id="SSF53448">
    <property type="entry name" value="Nucleotide-diphospho-sugar transferases"/>
    <property type="match status" value="1"/>
</dbReference>
<dbReference type="OrthoDB" id="3784at2759"/>
<comment type="pathway">
    <text evidence="2">Protein modification; protein glycosylation.</text>
</comment>
<dbReference type="CDD" id="cd04188">
    <property type="entry name" value="DPG_synthase"/>
    <property type="match status" value="1"/>
</dbReference>
<dbReference type="GO" id="GO:0006487">
    <property type="term" value="P:protein N-linked glycosylation"/>
    <property type="evidence" value="ECO:0007669"/>
    <property type="project" value="TreeGrafter"/>
</dbReference>
<feature type="transmembrane region" description="Helical" evidence="13">
    <location>
        <begin position="25"/>
        <end position="49"/>
    </location>
</feature>
<keyword evidence="10 13" id="KW-1133">Transmembrane helix</keyword>
<organism evidence="15 16">
    <name type="scientific">Sclerotinia nivalis</name>
    <dbReference type="NCBI Taxonomy" id="352851"/>
    <lineage>
        <taxon>Eukaryota</taxon>
        <taxon>Fungi</taxon>
        <taxon>Dikarya</taxon>
        <taxon>Ascomycota</taxon>
        <taxon>Pezizomycotina</taxon>
        <taxon>Leotiomycetes</taxon>
        <taxon>Helotiales</taxon>
        <taxon>Sclerotiniaceae</taxon>
        <taxon>Sclerotinia</taxon>
    </lineage>
</organism>
<dbReference type="InterPro" id="IPR029044">
    <property type="entry name" value="Nucleotide-diphossugar_trans"/>
</dbReference>
<dbReference type="AlphaFoldDB" id="A0A9X0DEH2"/>
<dbReference type="EMBL" id="JAPEIS010000016">
    <property type="protein sequence ID" value="KAJ8058622.1"/>
    <property type="molecule type" value="Genomic_DNA"/>
</dbReference>
<dbReference type="EC" id="2.4.1.117" evidence="4"/>
<evidence type="ECO:0000256" key="13">
    <source>
        <dbReference type="SAM" id="Phobius"/>
    </source>
</evidence>
<evidence type="ECO:0000256" key="2">
    <source>
        <dbReference type="ARBA" id="ARBA00004922"/>
    </source>
</evidence>
<evidence type="ECO:0000313" key="15">
    <source>
        <dbReference type="EMBL" id="KAJ8058622.1"/>
    </source>
</evidence>
<keyword evidence="8" id="KW-0256">Endoplasmic reticulum</keyword>
<keyword evidence="9" id="KW-0735">Signal-anchor</keyword>
<reference evidence="15" key="1">
    <citation type="submission" date="2022-11" db="EMBL/GenBank/DDBJ databases">
        <title>Genome Resource of Sclerotinia nivalis Strain SnTB1, a Plant Pathogen Isolated from American Ginseng.</title>
        <authorList>
            <person name="Fan S."/>
        </authorList>
    </citation>
    <scope>NUCLEOTIDE SEQUENCE</scope>
    <source>
        <strain evidence="15">SnTB1</strain>
    </source>
</reference>
<dbReference type="Pfam" id="PF00535">
    <property type="entry name" value="Glycos_transf_2"/>
    <property type="match status" value="1"/>
</dbReference>
<comment type="subcellular location">
    <subcellularLocation>
        <location evidence="1">Endoplasmic reticulum membrane</location>
        <topology evidence="1">Single-pass membrane protein</topology>
    </subcellularLocation>
</comment>
<evidence type="ECO:0000259" key="14">
    <source>
        <dbReference type="Pfam" id="PF00535"/>
    </source>
</evidence>
<dbReference type="PANTHER" id="PTHR10859">
    <property type="entry name" value="GLYCOSYL TRANSFERASE"/>
    <property type="match status" value="1"/>
</dbReference>
<sequence length="387" mass="41954">MAGLLELPFNIWGELLEVVRSTPNYILLLALVGLVGLGLVCIYVFLLLVAPVPRSPYPSEKSYTTTTPSGTTENKPLTCWSDSWVAHREASVSKTSPSTENDISTGFIEPASIEMSLVVPAYNEEERLTGMLEEAVSVLDNTYGRIPKGKGTGTGYEILLVNDGSKDKTVQVALDFSRKNNLHDVLRIVTLEENRGKGGAVTHGMRHVRGEYAVFADADGASRFTDLGKLVEGAKKVMDSEGRAVAVGSRAWLVGSEAVVKRSALRNALMHSFHLLLRLLTPPATSRIRDTQCGFKLFTRAALPHIIPYMHAEGWIFDVEMLMLAESAPGVGGGDGNGKGGINVSEQAIGWQEVGGSKLNVMWDSLGMAWGLAVLRGAWGMGVWRRR</sequence>
<evidence type="ECO:0000256" key="5">
    <source>
        <dbReference type="ARBA" id="ARBA00022676"/>
    </source>
</evidence>
<dbReference type="GO" id="GO:0004581">
    <property type="term" value="F:dolichyl-phosphate beta-glucosyltransferase activity"/>
    <property type="evidence" value="ECO:0007669"/>
    <property type="project" value="UniProtKB-EC"/>
</dbReference>
<dbReference type="GO" id="GO:0005789">
    <property type="term" value="C:endoplasmic reticulum membrane"/>
    <property type="evidence" value="ECO:0007669"/>
    <property type="project" value="UniProtKB-SubCell"/>
</dbReference>
<keyword evidence="11 13" id="KW-0472">Membrane</keyword>
<dbReference type="PANTHER" id="PTHR10859:SF91">
    <property type="entry name" value="DOLICHYL-PHOSPHATE BETA-GLUCOSYLTRANSFERASE"/>
    <property type="match status" value="1"/>
</dbReference>
<evidence type="ECO:0000313" key="16">
    <source>
        <dbReference type="Proteomes" id="UP001152300"/>
    </source>
</evidence>
<comment type="catalytic activity">
    <reaction evidence="12">
        <text>a di-trans,poly-cis-dolichyl phosphate + UDP-alpha-D-glucose = a di-trans,poly-cis-dolichyl beta-D-glucosyl phosphate + UDP</text>
        <dbReference type="Rhea" id="RHEA:15401"/>
        <dbReference type="Rhea" id="RHEA-COMP:19498"/>
        <dbReference type="Rhea" id="RHEA-COMP:19502"/>
        <dbReference type="ChEBI" id="CHEBI:57525"/>
        <dbReference type="ChEBI" id="CHEBI:57683"/>
        <dbReference type="ChEBI" id="CHEBI:58223"/>
        <dbReference type="ChEBI" id="CHEBI:58885"/>
        <dbReference type="EC" id="2.4.1.117"/>
    </reaction>
    <physiologicalReaction direction="left-to-right" evidence="12">
        <dbReference type="Rhea" id="RHEA:15402"/>
    </physiologicalReaction>
</comment>
<evidence type="ECO:0000256" key="12">
    <source>
        <dbReference type="ARBA" id="ARBA00045097"/>
    </source>
</evidence>
<evidence type="ECO:0000256" key="9">
    <source>
        <dbReference type="ARBA" id="ARBA00022968"/>
    </source>
</evidence>
<evidence type="ECO:0000256" key="6">
    <source>
        <dbReference type="ARBA" id="ARBA00022679"/>
    </source>
</evidence>
<evidence type="ECO:0000256" key="3">
    <source>
        <dbReference type="ARBA" id="ARBA00006739"/>
    </source>
</evidence>
<proteinExistence type="inferred from homology"/>
<keyword evidence="16" id="KW-1185">Reference proteome</keyword>
<evidence type="ECO:0000256" key="1">
    <source>
        <dbReference type="ARBA" id="ARBA00004389"/>
    </source>
</evidence>
<dbReference type="Proteomes" id="UP001152300">
    <property type="component" value="Unassembled WGS sequence"/>
</dbReference>
<keyword evidence="6" id="KW-0808">Transferase</keyword>
<comment type="caution">
    <text evidence="15">The sequence shown here is derived from an EMBL/GenBank/DDBJ whole genome shotgun (WGS) entry which is preliminary data.</text>
</comment>
<keyword evidence="7 13" id="KW-0812">Transmembrane</keyword>
<evidence type="ECO:0000256" key="7">
    <source>
        <dbReference type="ARBA" id="ARBA00022692"/>
    </source>
</evidence>
<evidence type="ECO:0000256" key="10">
    <source>
        <dbReference type="ARBA" id="ARBA00022989"/>
    </source>
</evidence>
<gene>
    <name evidence="15" type="ORF">OCU04_012799</name>
</gene>
<evidence type="ECO:0000256" key="11">
    <source>
        <dbReference type="ARBA" id="ARBA00023136"/>
    </source>
</evidence>
<evidence type="ECO:0000256" key="8">
    <source>
        <dbReference type="ARBA" id="ARBA00022824"/>
    </source>
</evidence>
<comment type="similarity">
    <text evidence="3">Belongs to the glycosyltransferase 2 family.</text>
</comment>
<protein>
    <recommendedName>
        <fullName evidence="4">dolichyl-phosphate beta-glucosyltransferase</fullName>
        <ecNumber evidence="4">2.4.1.117</ecNumber>
    </recommendedName>
</protein>
<feature type="domain" description="Glycosyltransferase 2-like" evidence="14">
    <location>
        <begin position="116"/>
        <end position="251"/>
    </location>
</feature>